<protein>
    <recommendedName>
        <fullName evidence="5">DUF1772-domain-containing protein</fullName>
    </recommendedName>
</protein>
<dbReference type="InterPro" id="IPR013901">
    <property type="entry name" value="Anthrone_oxy"/>
</dbReference>
<dbReference type="Proteomes" id="UP000033647">
    <property type="component" value="Unassembled WGS sequence"/>
</dbReference>
<sequence length="237" mass="25199">MPPTQSNTTLFLQTFALTSTLSLATAMGTTSLLYIPSLLRPLTTQTTSTSPSYSSSQPISRRSSALDIPALHTPSADGRLTPQPTTPNGHPQTYFGGNGKGGENTYQAVAQQFALFDTIAFRLQVPLEVLSIAAYSTIAIRAHRAGLGVWTSYAAAAGLLVGVFPFTGLLMAPLSLKVRRLGGDEEKVEPYEDAPLDREAERGNTVGFLKEWAKWNSVRMGGMVLAGIVGARAIVVG</sequence>
<evidence type="ECO:0000256" key="1">
    <source>
        <dbReference type="SAM" id="MobiDB-lite"/>
    </source>
</evidence>
<evidence type="ECO:0000313" key="4">
    <source>
        <dbReference type="Proteomes" id="UP000033647"/>
    </source>
</evidence>
<dbReference type="Pfam" id="PF08592">
    <property type="entry name" value="Anthrone_oxy"/>
    <property type="match status" value="1"/>
</dbReference>
<evidence type="ECO:0000256" key="2">
    <source>
        <dbReference type="SAM" id="Phobius"/>
    </source>
</evidence>
<keyword evidence="2" id="KW-0472">Membrane</keyword>
<name>A0A0F4GG61_9PEZI</name>
<feature type="region of interest" description="Disordered" evidence="1">
    <location>
        <begin position="43"/>
        <end position="94"/>
    </location>
</feature>
<evidence type="ECO:0000313" key="3">
    <source>
        <dbReference type="EMBL" id="KJX95195.1"/>
    </source>
</evidence>
<reference evidence="3 4" key="1">
    <citation type="submission" date="2015-03" db="EMBL/GenBank/DDBJ databases">
        <title>RNA-seq based gene annotation and comparative genomics of four Zymoseptoria species reveal species-specific pathogenicity related genes and transposable element activity.</title>
        <authorList>
            <person name="Grandaubert J."/>
            <person name="Bhattacharyya A."/>
            <person name="Stukenbrock E.H."/>
        </authorList>
    </citation>
    <scope>NUCLEOTIDE SEQUENCE [LARGE SCALE GENOMIC DNA]</scope>
    <source>
        <strain evidence="3 4">Zb18110</strain>
    </source>
</reference>
<organism evidence="3 4">
    <name type="scientific">Zymoseptoria brevis</name>
    <dbReference type="NCBI Taxonomy" id="1047168"/>
    <lineage>
        <taxon>Eukaryota</taxon>
        <taxon>Fungi</taxon>
        <taxon>Dikarya</taxon>
        <taxon>Ascomycota</taxon>
        <taxon>Pezizomycotina</taxon>
        <taxon>Dothideomycetes</taxon>
        <taxon>Dothideomycetidae</taxon>
        <taxon>Mycosphaerellales</taxon>
        <taxon>Mycosphaerellaceae</taxon>
        <taxon>Zymoseptoria</taxon>
    </lineage>
</organism>
<feature type="transmembrane region" description="Helical" evidence="2">
    <location>
        <begin position="150"/>
        <end position="172"/>
    </location>
</feature>
<dbReference type="AlphaFoldDB" id="A0A0F4GG61"/>
<feature type="compositionally biased region" description="Low complexity" evidence="1">
    <location>
        <begin position="43"/>
        <end position="63"/>
    </location>
</feature>
<feature type="compositionally biased region" description="Polar residues" evidence="1">
    <location>
        <begin position="82"/>
        <end position="91"/>
    </location>
</feature>
<keyword evidence="4" id="KW-1185">Reference proteome</keyword>
<evidence type="ECO:0008006" key="5">
    <source>
        <dbReference type="Google" id="ProtNLM"/>
    </source>
</evidence>
<dbReference type="OrthoDB" id="3644822at2759"/>
<gene>
    <name evidence="3" type="ORF">TI39_contig4128g00022</name>
</gene>
<keyword evidence="2" id="KW-1133">Transmembrane helix</keyword>
<proteinExistence type="predicted"/>
<comment type="caution">
    <text evidence="3">The sequence shown here is derived from an EMBL/GenBank/DDBJ whole genome shotgun (WGS) entry which is preliminary data.</text>
</comment>
<keyword evidence="2" id="KW-0812">Transmembrane</keyword>
<dbReference type="EMBL" id="LAFY01004088">
    <property type="protein sequence ID" value="KJX95195.1"/>
    <property type="molecule type" value="Genomic_DNA"/>
</dbReference>
<accession>A0A0F4GG61</accession>